<reference evidence="1 2" key="1">
    <citation type="journal article" date="2012" name="Science">
        <title>The Paleozoic origin of enzymatic lignin decomposition reconstructed from 31 fungal genomes.</title>
        <authorList>
            <person name="Floudas D."/>
            <person name="Binder M."/>
            <person name="Riley R."/>
            <person name="Barry K."/>
            <person name="Blanchette R.A."/>
            <person name="Henrissat B."/>
            <person name="Martinez A.T."/>
            <person name="Otillar R."/>
            <person name="Spatafora J.W."/>
            <person name="Yadav J.S."/>
            <person name="Aerts A."/>
            <person name="Benoit I."/>
            <person name="Boyd A."/>
            <person name="Carlson A."/>
            <person name="Copeland A."/>
            <person name="Coutinho P.M."/>
            <person name="de Vries R.P."/>
            <person name="Ferreira P."/>
            <person name="Findley K."/>
            <person name="Foster B."/>
            <person name="Gaskell J."/>
            <person name="Glotzer D."/>
            <person name="Gorecki P."/>
            <person name="Heitman J."/>
            <person name="Hesse C."/>
            <person name="Hori C."/>
            <person name="Igarashi K."/>
            <person name="Jurgens J.A."/>
            <person name="Kallen N."/>
            <person name="Kersten P."/>
            <person name="Kohler A."/>
            <person name="Kuees U."/>
            <person name="Kumar T.K.A."/>
            <person name="Kuo A."/>
            <person name="LaButti K."/>
            <person name="Larrondo L.F."/>
            <person name="Lindquist E."/>
            <person name="Ling A."/>
            <person name="Lombard V."/>
            <person name="Lucas S."/>
            <person name="Lundell T."/>
            <person name="Martin R."/>
            <person name="McLaughlin D.J."/>
            <person name="Morgenstern I."/>
            <person name="Morin E."/>
            <person name="Murat C."/>
            <person name="Nagy L.G."/>
            <person name="Nolan M."/>
            <person name="Ohm R.A."/>
            <person name="Patyshakuliyeva A."/>
            <person name="Rokas A."/>
            <person name="Ruiz-Duenas F.J."/>
            <person name="Sabat G."/>
            <person name="Salamov A."/>
            <person name="Samejima M."/>
            <person name="Schmutz J."/>
            <person name="Slot J.C."/>
            <person name="St John F."/>
            <person name="Stenlid J."/>
            <person name="Sun H."/>
            <person name="Sun S."/>
            <person name="Syed K."/>
            <person name="Tsang A."/>
            <person name="Wiebenga A."/>
            <person name="Young D."/>
            <person name="Pisabarro A."/>
            <person name="Eastwood D.C."/>
            <person name="Martin F."/>
            <person name="Cullen D."/>
            <person name="Grigoriev I.V."/>
            <person name="Hibbett D.S."/>
        </authorList>
    </citation>
    <scope>NUCLEOTIDE SEQUENCE [LARGE SCALE GENOMIC DNA]</scope>
    <source>
        <strain evidence="1 2">DJM-731 SS1</strain>
    </source>
</reference>
<proteinExistence type="predicted"/>
<keyword evidence="2" id="KW-1185">Reference proteome</keyword>
<dbReference type="GeneID" id="63683394"/>
<evidence type="ECO:0000313" key="2">
    <source>
        <dbReference type="Proteomes" id="UP000030653"/>
    </source>
</evidence>
<name>M5GDV3_DACPD</name>
<dbReference type="AlphaFoldDB" id="M5GDV3"/>
<dbReference type="Proteomes" id="UP000030653">
    <property type="component" value="Unassembled WGS sequence"/>
</dbReference>
<organism evidence="1 2">
    <name type="scientific">Dacryopinax primogenitus (strain DJM 731)</name>
    <name type="common">Brown rot fungus</name>
    <dbReference type="NCBI Taxonomy" id="1858805"/>
    <lineage>
        <taxon>Eukaryota</taxon>
        <taxon>Fungi</taxon>
        <taxon>Dikarya</taxon>
        <taxon>Basidiomycota</taxon>
        <taxon>Agaricomycotina</taxon>
        <taxon>Dacrymycetes</taxon>
        <taxon>Dacrymycetales</taxon>
        <taxon>Dacrymycetaceae</taxon>
        <taxon>Dacryopinax</taxon>
    </lineage>
</organism>
<evidence type="ECO:0000313" key="1">
    <source>
        <dbReference type="EMBL" id="EJU02713.1"/>
    </source>
</evidence>
<sequence>MSSRLNEFLTNEDIRKEVVVTLSGDFQVYRSMPSSIKFLTSSYYGIYDQLEVSAKTFKARFSSTFLKSRGDMRPPLESIDASAAGEEWKEFMLKTFFQSKAEPKADDVIAAIQHPFIVAEFCKDETRLRRARESMTPEIKTELANAFETSFQNDEIRKAFIQHLKFRAHGIMEDVVRDRRTSYSRCLNIIASSGQGKSRLMKEVGYGRRDCIPPTPEDEPVFCIPINMRELDAPGWPLTDAAVLKYFETLKGDSEDTQQSVRAHWRAAVFISEALEHALTCLKNLLPEAGWREEIENPEIDFGKMLSLRRRQ</sequence>
<dbReference type="RefSeq" id="XP_040629607.1">
    <property type="nucleotide sequence ID" value="XM_040768332.1"/>
</dbReference>
<dbReference type="HOGENOM" id="CLU_891425_0_0_1"/>
<dbReference type="EMBL" id="JH795861">
    <property type="protein sequence ID" value="EJU02713.1"/>
    <property type="molecule type" value="Genomic_DNA"/>
</dbReference>
<protein>
    <submittedName>
        <fullName evidence="1">Uncharacterized protein</fullName>
    </submittedName>
</protein>
<accession>M5GDV3</accession>
<gene>
    <name evidence="1" type="ORF">DACRYDRAFT_106775</name>
</gene>
<dbReference type="STRING" id="1858805.M5GDV3"/>